<dbReference type="AlphaFoldDB" id="A0AAD5E1S4"/>
<accession>A0AAD5E1S4</accession>
<name>A0AAD5E1S4_9CHLO</name>
<gene>
    <name evidence="1" type="ORF">COHA_001623</name>
</gene>
<comment type="caution">
    <text evidence="1">The sequence shown here is derived from an EMBL/GenBank/DDBJ whole genome shotgun (WGS) entry which is preliminary data.</text>
</comment>
<evidence type="ECO:0000313" key="1">
    <source>
        <dbReference type="EMBL" id="KAI7844739.1"/>
    </source>
</evidence>
<evidence type="ECO:0000313" key="2">
    <source>
        <dbReference type="Proteomes" id="UP001205105"/>
    </source>
</evidence>
<protein>
    <submittedName>
        <fullName evidence="1">Uncharacterized protein</fullName>
    </submittedName>
</protein>
<organism evidence="1 2">
    <name type="scientific">Chlorella ohadii</name>
    <dbReference type="NCBI Taxonomy" id="2649997"/>
    <lineage>
        <taxon>Eukaryota</taxon>
        <taxon>Viridiplantae</taxon>
        <taxon>Chlorophyta</taxon>
        <taxon>core chlorophytes</taxon>
        <taxon>Trebouxiophyceae</taxon>
        <taxon>Chlorellales</taxon>
        <taxon>Chlorellaceae</taxon>
        <taxon>Chlorella clade</taxon>
        <taxon>Chlorella</taxon>
    </lineage>
</organism>
<dbReference type="Gene3D" id="1.25.70.10">
    <property type="entry name" value="Transcription termination factor 3, mitochondrial"/>
    <property type="match status" value="1"/>
</dbReference>
<proteinExistence type="predicted"/>
<keyword evidence="2" id="KW-1185">Reference proteome</keyword>
<sequence length="404" mass="44037">MSAALQAAKTDPAAIAAARQRLQAYLQQQSGISKAEAVRLASQLSAALGAVADQLVLAPQQWFVSRGMQPAKAAQLLVCICKEHASVLKRWPSWQPVFEANWQLADGYLSAYQQQCKATKQRPLKSGQSLAVLLSGMPSRYRMWLVSFAGSTAAATAMLQRVPELLSFSAATLDSKLAALQAAWAGVLQPEQVRQLVQWGPKVLCDCKAVEYARTAEVLCSWFAQPSELYAVLSKAPKLLSTAAASLEASKRWMTGPPLSLSRRQFVALVQASPQAFSRNWAAPLTQHKLAFLTQVAGVPLERAMSESHLNYLKSSLIVLAGRYFLLTEHGVPLPRHEDGGFVLGYAVVGLPTLLLRLRTHDSQQRLPADDDAAVEYLQNWLAAWPETDSGRRWAQAPQPAADA</sequence>
<dbReference type="EMBL" id="JADXDR010000024">
    <property type="protein sequence ID" value="KAI7844739.1"/>
    <property type="molecule type" value="Genomic_DNA"/>
</dbReference>
<dbReference type="Proteomes" id="UP001205105">
    <property type="component" value="Unassembled WGS sequence"/>
</dbReference>
<reference evidence="1" key="1">
    <citation type="submission" date="2020-11" db="EMBL/GenBank/DDBJ databases">
        <title>Chlorella ohadii genome sequencing and assembly.</title>
        <authorList>
            <person name="Murik O."/>
            <person name="Treves H."/>
            <person name="Kedem I."/>
            <person name="Shotland Y."/>
            <person name="Kaplan A."/>
        </authorList>
    </citation>
    <scope>NUCLEOTIDE SEQUENCE</scope>
    <source>
        <strain evidence="1">1</strain>
    </source>
</reference>
<dbReference type="InterPro" id="IPR038538">
    <property type="entry name" value="MTERF_sf"/>
</dbReference>